<dbReference type="Proteomes" id="UP000183407">
    <property type="component" value="Unassembled WGS sequence"/>
</dbReference>
<organism evidence="3 4">
    <name type="scientific">Rhodococcus jostii</name>
    <dbReference type="NCBI Taxonomy" id="132919"/>
    <lineage>
        <taxon>Bacteria</taxon>
        <taxon>Bacillati</taxon>
        <taxon>Actinomycetota</taxon>
        <taxon>Actinomycetes</taxon>
        <taxon>Mycobacteriales</taxon>
        <taxon>Nocardiaceae</taxon>
        <taxon>Rhodococcus</taxon>
    </lineage>
</organism>
<evidence type="ECO:0000313" key="4">
    <source>
        <dbReference type="Proteomes" id="UP000183407"/>
    </source>
</evidence>
<protein>
    <submittedName>
        <fullName evidence="3">Low temperature requirement protein LtrA</fullName>
    </submittedName>
</protein>
<reference evidence="4" key="1">
    <citation type="submission" date="2016-10" db="EMBL/GenBank/DDBJ databases">
        <authorList>
            <person name="Varghese N."/>
        </authorList>
    </citation>
    <scope>NUCLEOTIDE SEQUENCE [LARGE SCALE GENOMIC DNA]</scope>
    <source>
        <strain evidence="4">DSM 44719</strain>
    </source>
</reference>
<accession>A0A1H5EUD0</accession>
<feature type="transmembrane region" description="Helical" evidence="2">
    <location>
        <begin position="147"/>
        <end position="167"/>
    </location>
</feature>
<keyword evidence="2" id="KW-0812">Transmembrane</keyword>
<proteinExistence type="predicted"/>
<dbReference type="EMBL" id="FNTL01000004">
    <property type="protein sequence ID" value="SED94692.1"/>
    <property type="molecule type" value="Genomic_DNA"/>
</dbReference>
<dbReference type="PANTHER" id="PTHR36840">
    <property type="entry name" value="BLL5714 PROTEIN"/>
    <property type="match status" value="1"/>
</dbReference>
<dbReference type="AlphaFoldDB" id="A0A1H5EUD0"/>
<feature type="transmembrane region" description="Helical" evidence="2">
    <location>
        <begin position="33"/>
        <end position="51"/>
    </location>
</feature>
<feature type="transmembrane region" description="Helical" evidence="2">
    <location>
        <begin position="115"/>
        <end position="135"/>
    </location>
</feature>
<dbReference type="PANTHER" id="PTHR36840:SF1">
    <property type="entry name" value="BLL5714 PROTEIN"/>
    <property type="match status" value="1"/>
</dbReference>
<evidence type="ECO:0000313" key="3">
    <source>
        <dbReference type="EMBL" id="SED94692.1"/>
    </source>
</evidence>
<feature type="transmembrane region" description="Helical" evidence="2">
    <location>
        <begin position="92"/>
        <end position="109"/>
    </location>
</feature>
<feature type="transmembrane region" description="Helical" evidence="2">
    <location>
        <begin position="320"/>
        <end position="338"/>
    </location>
</feature>
<evidence type="ECO:0000256" key="2">
    <source>
        <dbReference type="SAM" id="Phobius"/>
    </source>
</evidence>
<evidence type="ECO:0000256" key="1">
    <source>
        <dbReference type="SAM" id="MobiDB-lite"/>
    </source>
</evidence>
<dbReference type="InterPro" id="IPR010640">
    <property type="entry name" value="Low_temperature_requirement_A"/>
</dbReference>
<dbReference type="Pfam" id="PF06772">
    <property type="entry name" value="LtrA"/>
    <property type="match status" value="1"/>
</dbReference>
<keyword evidence="2" id="KW-1133">Transmembrane helix</keyword>
<feature type="transmembrane region" description="Helical" evidence="2">
    <location>
        <begin position="216"/>
        <end position="235"/>
    </location>
</feature>
<feature type="transmembrane region" description="Helical" evidence="2">
    <location>
        <begin position="173"/>
        <end position="195"/>
    </location>
</feature>
<feature type="transmembrane region" description="Helical" evidence="2">
    <location>
        <begin position="63"/>
        <end position="80"/>
    </location>
</feature>
<feature type="transmembrane region" description="Helical" evidence="2">
    <location>
        <begin position="281"/>
        <end position="300"/>
    </location>
</feature>
<feature type="transmembrane region" description="Helical" evidence="2">
    <location>
        <begin position="241"/>
        <end position="260"/>
    </location>
</feature>
<name>A0A1H5EUD0_RHOJO</name>
<feature type="region of interest" description="Disordered" evidence="1">
    <location>
        <begin position="1"/>
        <end position="24"/>
    </location>
</feature>
<feature type="transmembrane region" description="Helical" evidence="2">
    <location>
        <begin position="350"/>
        <end position="383"/>
    </location>
</feature>
<gene>
    <name evidence="3" type="ORF">SAMN04490220_6131</name>
</gene>
<sequence>MRDRHSGRVKMSTPGKRSLQRDPNDRNVRPLELFFDLVYVFAIGQLTHHLLAHLTWTGLVETLVLYFAVFLAWAYTSWAGTLTDPDTSSVRMMLLVIMLLGLFMNVAIPEAFGEAGWLFVAAYLTIQMGRTLWLLTTGLDEVMRRHFQRALVWLVATAPLWVAGAVVEGPLRLVLWGVATVVDLVGLLSAHPFPGKRFHSERLDFAAEHHFERSRLFFMIALGETVLTTGAAVAGAPLVPMTLFTGAVALIGTIALWWVYFRRSERVAVRQAVADRDPVKISRYATNTLLVMVAGLLAIAVGDELVIAHPTGHADATTNALLFGGPFLFFAAQSWYMRVVMGDVPLSRPVALVVLVALAVATLPAPLYVAGCAALAVVLGVAIADGRRAAAEEASAESPFGAGE</sequence>
<keyword evidence="2" id="KW-0472">Membrane</keyword>